<evidence type="ECO:0000313" key="8">
    <source>
        <dbReference type="EMBL" id="HHH14100.1"/>
    </source>
</evidence>
<dbReference type="InterPro" id="IPR005880">
    <property type="entry name" value="Ribosomal_uL2_bac/org-type"/>
</dbReference>
<dbReference type="SMART" id="SM01383">
    <property type="entry name" value="Ribosomal_L2"/>
    <property type="match status" value="1"/>
</dbReference>
<proteinExistence type="inferred from homology"/>
<evidence type="ECO:0000256" key="2">
    <source>
        <dbReference type="ARBA" id="ARBA00022980"/>
    </source>
</evidence>
<organism evidence="8">
    <name type="scientific">candidate division WWE3 bacterium</name>
    <dbReference type="NCBI Taxonomy" id="2053526"/>
    <lineage>
        <taxon>Bacteria</taxon>
        <taxon>Katanobacteria</taxon>
    </lineage>
</organism>
<evidence type="ECO:0000259" key="7">
    <source>
        <dbReference type="SMART" id="SM01383"/>
    </source>
</evidence>
<dbReference type="GO" id="GO:0002181">
    <property type="term" value="P:cytoplasmic translation"/>
    <property type="evidence" value="ECO:0007669"/>
    <property type="project" value="TreeGrafter"/>
</dbReference>
<dbReference type="Proteomes" id="UP000886106">
    <property type="component" value="Unassembled WGS sequence"/>
</dbReference>
<dbReference type="InterPro" id="IPR014726">
    <property type="entry name" value="Ribosomal_uL2_dom3"/>
</dbReference>
<dbReference type="AlphaFoldDB" id="A0A7V5J1C2"/>
<name>A0A7V5J1C2_UNCKA</name>
<comment type="caution">
    <text evidence="8">The sequence shown here is derived from an EMBL/GenBank/DDBJ whole genome shotgun (WGS) entry which is preliminary data.</text>
</comment>
<dbReference type="InterPro" id="IPR008991">
    <property type="entry name" value="Translation_prot_SH3-like_sf"/>
</dbReference>
<dbReference type="SMART" id="SM01382">
    <property type="entry name" value="Ribosomal_L2_C"/>
    <property type="match status" value="1"/>
</dbReference>
<evidence type="ECO:0000256" key="1">
    <source>
        <dbReference type="ARBA" id="ARBA00005636"/>
    </source>
</evidence>
<feature type="compositionally biased region" description="Low complexity" evidence="5">
    <location>
        <begin position="27"/>
        <end position="39"/>
    </location>
</feature>
<dbReference type="InterPro" id="IPR014722">
    <property type="entry name" value="Rib_uL2_dom2"/>
</dbReference>
<dbReference type="Pfam" id="PF00181">
    <property type="entry name" value="Ribosomal_L2_N"/>
    <property type="match status" value="1"/>
</dbReference>
<dbReference type="GO" id="GO:0015934">
    <property type="term" value="C:large ribosomal subunit"/>
    <property type="evidence" value="ECO:0007669"/>
    <property type="project" value="InterPro"/>
</dbReference>
<comment type="similarity">
    <text evidence="1">Belongs to the universal ribosomal protein uL2 family.</text>
</comment>
<dbReference type="Gene3D" id="4.10.950.10">
    <property type="entry name" value="Ribosomal protein L2, domain 3"/>
    <property type="match status" value="1"/>
</dbReference>
<dbReference type="InterPro" id="IPR002171">
    <property type="entry name" value="Ribosomal_uL2"/>
</dbReference>
<evidence type="ECO:0000256" key="3">
    <source>
        <dbReference type="ARBA" id="ARBA00023274"/>
    </source>
</evidence>
<dbReference type="Gene3D" id="2.40.50.140">
    <property type="entry name" value="Nucleic acid-binding proteins"/>
    <property type="match status" value="1"/>
</dbReference>
<keyword evidence="3" id="KW-0687">Ribonucleoprotein</keyword>
<dbReference type="Gene3D" id="2.30.30.30">
    <property type="match status" value="1"/>
</dbReference>
<feature type="domain" description="Large ribosomal subunit protein uL2 RNA-binding" evidence="7">
    <location>
        <begin position="42"/>
        <end position="117"/>
    </location>
</feature>
<evidence type="ECO:0000256" key="5">
    <source>
        <dbReference type="SAM" id="MobiDB-lite"/>
    </source>
</evidence>
<gene>
    <name evidence="8" type="ORF">ENJ78_00130</name>
</gene>
<protein>
    <recommendedName>
        <fullName evidence="4">50S ribosomal protein L2</fullName>
    </recommendedName>
</protein>
<dbReference type="Pfam" id="PF03947">
    <property type="entry name" value="Ribosomal_L2_C"/>
    <property type="match status" value="1"/>
</dbReference>
<dbReference type="PANTHER" id="PTHR13691">
    <property type="entry name" value="RIBOSOMAL PROTEIN L2"/>
    <property type="match status" value="1"/>
</dbReference>
<feature type="region of interest" description="Disordered" evidence="5">
    <location>
        <begin position="24"/>
        <end position="54"/>
    </location>
</feature>
<dbReference type="InterPro" id="IPR022666">
    <property type="entry name" value="Ribosomal_uL2_RNA-bd_dom"/>
</dbReference>
<dbReference type="NCBIfam" id="TIGR01171">
    <property type="entry name" value="rplB_bact"/>
    <property type="match status" value="1"/>
</dbReference>
<evidence type="ECO:0000256" key="4">
    <source>
        <dbReference type="ARBA" id="ARBA00035459"/>
    </source>
</evidence>
<reference evidence="8" key="1">
    <citation type="journal article" date="2020" name="mSystems">
        <title>Genome- and Community-Level Interaction Insights into Carbon Utilization and Element Cycling Functions of Hydrothermarchaeota in Hydrothermal Sediment.</title>
        <authorList>
            <person name="Zhou Z."/>
            <person name="Liu Y."/>
            <person name="Xu W."/>
            <person name="Pan J."/>
            <person name="Luo Z.H."/>
            <person name="Li M."/>
        </authorList>
    </citation>
    <scope>NUCLEOTIDE SEQUENCE [LARGE SCALE GENOMIC DNA]</scope>
    <source>
        <strain evidence="8">HyVt-517</strain>
    </source>
</reference>
<accession>A0A7V5J1C2</accession>
<feature type="compositionally biased region" description="Basic residues" evidence="5">
    <location>
        <begin position="257"/>
        <end position="276"/>
    </location>
</feature>
<dbReference type="PIRSF" id="PIRSF002158">
    <property type="entry name" value="Ribosomal_L2"/>
    <property type="match status" value="1"/>
</dbReference>
<dbReference type="InterPro" id="IPR022669">
    <property type="entry name" value="Ribosomal_uL2_C"/>
</dbReference>
<sequence>MALKRKKPTSPGVRAQVLISRKHHTTTKPYKPLLTPLKGPKGRSKGTVSVRHQSRGAKKHYRIIDFLRDKKNIKAKVLTIEYDPNRNVDISLVQYEDGEKRYILRPKGLKVGDMIIYAEKTSPKVGNAMPLKNIPTGIPIHNLELQPGAGGIMVRGAGTYATILSKDSGYAFVKMPSGEVRKFLEDCYATLGQLSNEAYKNTKIGKAGRSRHMGIRPAVRGVAMSSPRQHPHGGSYKTSGIGRPSPVSPTGVPSKGYKTRKRKHTDKYKVKDRRKK</sequence>
<feature type="domain" description="Large ribosomal subunit protein uL2 C-terminal" evidence="6">
    <location>
        <begin position="123"/>
        <end position="253"/>
    </location>
</feature>
<dbReference type="GO" id="GO:0003723">
    <property type="term" value="F:RNA binding"/>
    <property type="evidence" value="ECO:0007669"/>
    <property type="project" value="InterPro"/>
</dbReference>
<dbReference type="FunFam" id="2.30.30.30:FF:000001">
    <property type="entry name" value="50S ribosomal protein L2"/>
    <property type="match status" value="1"/>
</dbReference>
<dbReference type="GO" id="GO:0016740">
    <property type="term" value="F:transferase activity"/>
    <property type="evidence" value="ECO:0007669"/>
    <property type="project" value="InterPro"/>
</dbReference>
<dbReference type="EMBL" id="DRNS01000010">
    <property type="protein sequence ID" value="HHH14100.1"/>
    <property type="molecule type" value="Genomic_DNA"/>
</dbReference>
<dbReference type="GO" id="GO:0003735">
    <property type="term" value="F:structural constituent of ribosome"/>
    <property type="evidence" value="ECO:0007669"/>
    <property type="project" value="InterPro"/>
</dbReference>
<evidence type="ECO:0000259" key="6">
    <source>
        <dbReference type="SMART" id="SM01382"/>
    </source>
</evidence>
<feature type="region of interest" description="Disordered" evidence="5">
    <location>
        <begin position="221"/>
        <end position="276"/>
    </location>
</feature>
<dbReference type="SUPFAM" id="SSF50249">
    <property type="entry name" value="Nucleic acid-binding proteins"/>
    <property type="match status" value="1"/>
</dbReference>
<dbReference type="InterPro" id="IPR012340">
    <property type="entry name" value="NA-bd_OB-fold"/>
</dbReference>
<dbReference type="SUPFAM" id="SSF50104">
    <property type="entry name" value="Translation proteins SH3-like domain"/>
    <property type="match status" value="1"/>
</dbReference>
<keyword evidence="2 8" id="KW-0689">Ribosomal protein</keyword>
<dbReference type="PANTHER" id="PTHR13691:SF5">
    <property type="entry name" value="LARGE RIBOSOMAL SUBUNIT PROTEIN UL2M"/>
    <property type="match status" value="1"/>
</dbReference>